<keyword evidence="1" id="KW-0670">Pyruvate</keyword>
<organism evidence="1 2">
    <name type="scientific">Bryocella elongata</name>
    <dbReference type="NCBI Taxonomy" id="863522"/>
    <lineage>
        <taxon>Bacteria</taxon>
        <taxon>Pseudomonadati</taxon>
        <taxon>Acidobacteriota</taxon>
        <taxon>Terriglobia</taxon>
        <taxon>Terriglobales</taxon>
        <taxon>Acidobacteriaceae</taxon>
        <taxon>Bryocella</taxon>
    </lineage>
</organism>
<dbReference type="InterPro" id="IPR037479">
    <property type="entry name" value="Tauto_MSAD"/>
</dbReference>
<dbReference type="PANTHER" id="PTHR38460">
    <property type="entry name" value="TAUTOMERASE YOLI-RELATED"/>
    <property type="match status" value="1"/>
</dbReference>
<protein>
    <submittedName>
        <fullName evidence="1">Phenylpyruvate tautomerase PptA, 4-oxalocrotonate tautomerase family</fullName>
    </submittedName>
</protein>
<dbReference type="RefSeq" id="WP_103934596.1">
    <property type="nucleotide sequence ID" value="NZ_FNVA01000007.1"/>
</dbReference>
<dbReference type="AlphaFoldDB" id="A0A1H6BII1"/>
<dbReference type="PANTHER" id="PTHR38460:SF1">
    <property type="entry name" value="TAUTOMERASE YOLI-RELATED"/>
    <property type="match status" value="1"/>
</dbReference>
<gene>
    <name evidence="1" type="ORF">SAMN05421819_3734</name>
</gene>
<dbReference type="Pfam" id="PF14552">
    <property type="entry name" value="Tautomerase_2"/>
    <property type="match status" value="1"/>
</dbReference>
<dbReference type="OrthoDB" id="9804765at2"/>
<evidence type="ECO:0000313" key="1">
    <source>
        <dbReference type="EMBL" id="SEG60523.1"/>
    </source>
</evidence>
<evidence type="ECO:0000313" key="2">
    <source>
        <dbReference type="Proteomes" id="UP000236728"/>
    </source>
</evidence>
<sequence>MPLVRISVHQHVDAAKRRILADAAYDAMRTAFGIPEGDRFIVVTAHGEGELFIGPDFMGVNRTEGYTLVHVTLRRGRTPELKQAFYAELTKLFGERAGIAPDDVMIVLSENESADWSFGRGEAQFLAPKP</sequence>
<accession>A0A1H6BII1</accession>
<dbReference type="EMBL" id="FNVA01000007">
    <property type="protein sequence ID" value="SEG60523.1"/>
    <property type="molecule type" value="Genomic_DNA"/>
</dbReference>
<dbReference type="InterPro" id="IPR014347">
    <property type="entry name" value="Tautomerase/MIF_sf"/>
</dbReference>
<dbReference type="Proteomes" id="UP000236728">
    <property type="component" value="Unassembled WGS sequence"/>
</dbReference>
<keyword evidence="2" id="KW-1185">Reference proteome</keyword>
<dbReference type="SUPFAM" id="SSF55331">
    <property type="entry name" value="Tautomerase/MIF"/>
    <property type="match status" value="1"/>
</dbReference>
<name>A0A1H6BII1_9BACT</name>
<proteinExistence type="predicted"/>
<dbReference type="Gene3D" id="3.30.429.10">
    <property type="entry name" value="Macrophage Migration Inhibitory Factor"/>
    <property type="match status" value="1"/>
</dbReference>
<reference evidence="1 2" key="1">
    <citation type="submission" date="2016-10" db="EMBL/GenBank/DDBJ databases">
        <authorList>
            <person name="de Groot N.N."/>
        </authorList>
    </citation>
    <scope>NUCLEOTIDE SEQUENCE [LARGE SCALE GENOMIC DNA]</scope>
    <source>
        <strain evidence="1 2">DSM 22489</strain>
    </source>
</reference>